<dbReference type="PRINTS" id="PR00633">
    <property type="entry name" value="RCCNDNSATION"/>
</dbReference>
<dbReference type="PROSITE" id="PS50097">
    <property type="entry name" value="BTB"/>
    <property type="match status" value="1"/>
</dbReference>
<dbReference type="InterPro" id="IPR009091">
    <property type="entry name" value="RCC1/BLIP-II"/>
</dbReference>
<sequence>MDFKIWTPLSYLGQPFLQQCRLAYVFGRNGRDALCITAEEDLVACGINESGCLGVGTDFTPLKLMGDSTSCKINVKGLSSGFDAKGTFIVAYTYTGQVYAWGKPIGHSPQAVSGSGTNNNFGAGPNKNFGAGPNSIFGAVPNVNFGAGVTLPFSAPISISTSPFVSNSSGSAKQPSPIISKPTQPPPIISKPTLVSFPSATEISEVACGTSHCLALSKDGKVYSWGSNNFGQLGNNSQVNSVNPILIQGNLKDKRVVKISCGDNFSVVALDNEQVYAWGDNSYGQVGFDSLSHTPYFLSPNKIRGLNDIYIKELICGKAHILLLTNVGVVYGWGKNTRGELGLGDNVSRFVPEPVQTEEKFFEIAAMSHCSISAAMSDKFQVFMWGDFPEFTFTYHTPKQMKHYKSLQEVFANFSSPRIMYKPMVRQLPSKSTVSTPEKNFQDMATSDLTITVEGKQIYVHREILSSRSNYFETLLKEHWTQKNQKVLDMDRSYDVIHSYLQYIYTGKIEANQNLALELLNLAEEYQDLTFKNFCDEYFNFNVEIDNVASLFDFAVKVNATKLLESCMQFAGNHISEILSNPVVLEWNINTKQEFLMQCKKRNLFRS</sequence>
<comment type="caution">
    <text evidence="4">The sequence shown here is derived from an EMBL/GenBank/DDBJ whole genome shotgun (WGS) entry which is preliminary data.</text>
</comment>
<dbReference type="Proteomes" id="UP001367676">
    <property type="component" value="Unassembled WGS sequence"/>
</dbReference>
<feature type="domain" description="BTB" evidence="3">
    <location>
        <begin position="447"/>
        <end position="513"/>
    </location>
</feature>
<dbReference type="Pfam" id="PF00651">
    <property type="entry name" value="BTB"/>
    <property type="match status" value="1"/>
</dbReference>
<keyword evidence="1" id="KW-0677">Repeat</keyword>
<evidence type="ECO:0000313" key="5">
    <source>
        <dbReference type="Proteomes" id="UP001367676"/>
    </source>
</evidence>
<dbReference type="PANTHER" id="PTHR22872">
    <property type="entry name" value="BTK-BINDING PROTEIN-RELATED"/>
    <property type="match status" value="1"/>
</dbReference>
<evidence type="ECO:0000256" key="1">
    <source>
        <dbReference type="ARBA" id="ARBA00022737"/>
    </source>
</evidence>
<protein>
    <recommendedName>
        <fullName evidence="3">BTB domain-containing protein</fullName>
    </recommendedName>
</protein>
<dbReference type="InterPro" id="IPR058923">
    <property type="entry name" value="RCC1-like_dom"/>
</dbReference>
<dbReference type="InterPro" id="IPR000210">
    <property type="entry name" value="BTB/POZ_dom"/>
</dbReference>
<proteinExistence type="predicted"/>
<feature type="repeat" description="RCC1" evidence="2">
    <location>
        <begin position="220"/>
        <end position="272"/>
    </location>
</feature>
<feature type="repeat" description="RCC1" evidence="2">
    <location>
        <begin position="328"/>
        <end position="377"/>
    </location>
</feature>
<dbReference type="InterPro" id="IPR000408">
    <property type="entry name" value="Reg_chr_condens"/>
</dbReference>
<dbReference type="InterPro" id="IPR051625">
    <property type="entry name" value="Signaling_Regulatory_Domain"/>
</dbReference>
<dbReference type="Pfam" id="PF25390">
    <property type="entry name" value="WD40_RLD"/>
    <property type="match status" value="1"/>
</dbReference>
<evidence type="ECO:0000256" key="2">
    <source>
        <dbReference type="PROSITE-ProRule" id="PRU00235"/>
    </source>
</evidence>
<accession>A0AAN9XY18</accession>
<dbReference type="SMART" id="SM00225">
    <property type="entry name" value="BTB"/>
    <property type="match status" value="1"/>
</dbReference>
<reference evidence="4 5" key="1">
    <citation type="submission" date="2024-03" db="EMBL/GenBank/DDBJ databases">
        <title>Adaptation during the transition from Ophiocordyceps entomopathogen to insect associate is accompanied by gene loss and intensified selection.</title>
        <authorList>
            <person name="Ward C.M."/>
            <person name="Onetto C.A."/>
            <person name="Borneman A.R."/>
        </authorList>
    </citation>
    <scope>NUCLEOTIDE SEQUENCE [LARGE SCALE GENOMIC DNA]</scope>
    <source>
        <strain evidence="4">AWRI1</strain>
        <tissue evidence="4">Single Adult Female</tissue>
    </source>
</reference>
<keyword evidence="5" id="KW-1185">Reference proteome</keyword>
<dbReference type="InterPro" id="IPR011333">
    <property type="entry name" value="SKP1/BTB/POZ_sf"/>
</dbReference>
<organism evidence="4 5">
    <name type="scientific">Parthenolecanium corni</name>
    <dbReference type="NCBI Taxonomy" id="536013"/>
    <lineage>
        <taxon>Eukaryota</taxon>
        <taxon>Metazoa</taxon>
        <taxon>Ecdysozoa</taxon>
        <taxon>Arthropoda</taxon>
        <taxon>Hexapoda</taxon>
        <taxon>Insecta</taxon>
        <taxon>Pterygota</taxon>
        <taxon>Neoptera</taxon>
        <taxon>Paraneoptera</taxon>
        <taxon>Hemiptera</taxon>
        <taxon>Sternorrhyncha</taxon>
        <taxon>Coccoidea</taxon>
        <taxon>Coccidae</taxon>
        <taxon>Parthenolecanium</taxon>
    </lineage>
</organism>
<dbReference type="EMBL" id="JBBCAQ010000037">
    <property type="protein sequence ID" value="KAK7574136.1"/>
    <property type="molecule type" value="Genomic_DNA"/>
</dbReference>
<dbReference type="SUPFAM" id="SSF54695">
    <property type="entry name" value="POZ domain"/>
    <property type="match status" value="1"/>
</dbReference>
<dbReference type="Gene3D" id="2.130.10.30">
    <property type="entry name" value="Regulator of chromosome condensation 1/beta-lactamase-inhibitor protein II"/>
    <property type="match status" value="2"/>
</dbReference>
<evidence type="ECO:0000259" key="3">
    <source>
        <dbReference type="PROSITE" id="PS50097"/>
    </source>
</evidence>
<feature type="repeat" description="RCC1" evidence="2">
    <location>
        <begin position="273"/>
        <end position="327"/>
    </location>
</feature>
<name>A0AAN9XY18_9HEMI</name>
<dbReference type="AlphaFoldDB" id="A0AAN9XY18"/>
<gene>
    <name evidence="4" type="ORF">V9T40_011327</name>
</gene>
<evidence type="ECO:0000313" key="4">
    <source>
        <dbReference type="EMBL" id="KAK7574136.1"/>
    </source>
</evidence>
<dbReference type="SUPFAM" id="SSF50985">
    <property type="entry name" value="RCC1/BLIP-II"/>
    <property type="match status" value="2"/>
</dbReference>
<dbReference type="PROSITE" id="PS50012">
    <property type="entry name" value="RCC1_3"/>
    <property type="match status" value="3"/>
</dbReference>
<dbReference type="Gene3D" id="3.30.710.10">
    <property type="entry name" value="Potassium Channel Kv1.1, Chain A"/>
    <property type="match status" value="1"/>
</dbReference>